<comment type="subunit">
    <text evidence="10 11">Homodimer.</text>
</comment>
<keyword evidence="7 10" id="KW-0460">Magnesium</keyword>
<dbReference type="HAMAP" id="MF_00180">
    <property type="entry name" value="RibB"/>
    <property type="match status" value="1"/>
</dbReference>
<keyword evidence="13" id="KW-1185">Reference proteome</keyword>
<comment type="pathway">
    <text evidence="2 10 11">Cofactor biosynthesis; riboflavin biosynthesis; 2-hydroxy-3-oxobutyl phosphate from D-ribulose 5-phosphate: step 1/1.</text>
</comment>
<gene>
    <name evidence="10 12" type="primary">ribB</name>
    <name evidence="12" type="ORF">CRV06_14640</name>
</gene>
<dbReference type="PANTHER" id="PTHR21327:SF38">
    <property type="entry name" value="3,4-DIHYDROXY-2-BUTANONE 4-PHOSPHATE SYNTHASE"/>
    <property type="match status" value="1"/>
</dbReference>
<dbReference type="GO" id="GO:0005829">
    <property type="term" value="C:cytosol"/>
    <property type="evidence" value="ECO:0007669"/>
    <property type="project" value="TreeGrafter"/>
</dbReference>
<dbReference type="AlphaFoldDB" id="A0A4Q0XXV1"/>
<feature type="binding site" evidence="10">
    <location>
        <begin position="35"/>
        <end position="36"/>
    </location>
    <ligand>
        <name>D-ribulose 5-phosphate</name>
        <dbReference type="ChEBI" id="CHEBI:58121"/>
    </ligand>
</feature>
<keyword evidence="5 10" id="KW-0686">Riboflavin biosynthesis</keyword>
<feature type="site" description="Essential for catalytic activity" evidence="10">
    <location>
        <position position="171"/>
    </location>
</feature>
<accession>A0A4Q0XXV1</accession>
<dbReference type="PANTHER" id="PTHR21327">
    <property type="entry name" value="GTP CYCLOHYDROLASE II-RELATED"/>
    <property type="match status" value="1"/>
</dbReference>
<keyword evidence="6 10" id="KW-0479">Metal-binding</keyword>
<evidence type="ECO:0000256" key="1">
    <source>
        <dbReference type="ARBA" id="ARBA00002284"/>
    </source>
</evidence>
<keyword evidence="9 10" id="KW-0456">Lyase</keyword>
<dbReference type="GO" id="GO:0009231">
    <property type="term" value="P:riboflavin biosynthetic process"/>
    <property type="evidence" value="ECO:0007669"/>
    <property type="project" value="UniProtKB-UniRule"/>
</dbReference>
<dbReference type="GO" id="GO:0000287">
    <property type="term" value="F:magnesium ion binding"/>
    <property type="evidence" value="ECO:0007669"/>
    <property type="project" value="UniProtKB-UniRule"/>
</dbReference>
<dbReference type="GO" id="GO:0008686">
    <property type="term" value="F:3,4-dihydroxy-2-butanone-4-phosphate synthase activity"/>
    <property type="evidence" value="ECO:0007669"/>
    <property type="project" value="UniProtKB-UniRule"/>
</dbReference>
<dbReference type="InterPro" id="IPR000422">
    <property type="entry name" value="DHBP_synthase_RibB"/>
</dbReference>
<comment type="catalytic activity">
    <reaction evidence="10 11">
        <text>D-ribulose 5-phosphate = (2S)-2-hydroxy-3-oxobutyl phosphate + formate + H(+)</text>
        <dbReference type="Rhea" id="RHEA:18457"/>
        <dbReference type="ChEBI" id="CHEBI:15378"/>
        <dbReference type="ChEBI" id="CHEBI:15740"/>
        <dbReference type="ChEBI" id="CHEBI:58121"/>
        <dbReference type="ChEBI" id="CHEBI:58830"/>
        <dbReference type="EC" id="4.1.99.12"/>
    </reaction>
</comment>
<evidence type="ECO:0000256" key="9">
    <source>
        <dbReference type="ARBA" id="ARBA00023239"/>
    </source>
</evidence>
<protein>
    <recommendedName>
        <fullName evidence="4 10">3,4-dihydroxy-2-butanone 4-phosphate synthase</fullName>
        <shortName evidence="10 11">DHBP synthase</shortName>
        <ecNumber evidence="3 10">4.1.99.12</ecNumber>
    </recommendedName>
</protein>
<reference evidence="12 13" key="1">
    <citation type="submission" date="2017-10" db="EMBL/GenBank/DDBJ databases">
        <title>Genomics of the genus Arcobacter.</title>
        <authorList>
            <person name="Perez-Cataluna A."/>
            <person name="Figueras M.J."/>
        </authorList>
    </citation>
    <scope>NUCLEOTIDE SEQUENCE [LARGE SCALE GENOMIC DNA]</scope>
    <source>
        <strain evidence="12 13">DSM 24636</strain>
    </source>
</reference>
<evidence type="ECO:0000256" key="3">
    <source>
        <dbReference type="ARBA" id="ARBA00012153"/>
    </source>
</evidence>
<dbReference type="STRING" id="877500.GCA_000935065_00281"/>
<comment type="function">
    <text evidence="1 10 11">Catalyzes the conversion of D-ribulose 5-phosphate to formate and 3,4-dihydroxy-2-butanone 4-phosphate.</text>
</comment>
<feature type="binding site" evidence="10">
    <location>
        <position position="40"/>
    </location>
    <ligand>
        <name>D-ribulose 5-phosphate</name>
        <dbReference type="ChEBI" id="CHEBI:58121"/>
    </ligand>
</feature>
<dbReference type="EMBL" id="PDKO01000021">
    <property type="protein sequence ID" value="RXJ61119.1"/>
    <property type="molecule type" value="Genomic_DNA"/>
</dbReference>
<dbReference type="SUPFAM" id="SSF55821">
    <property type="entry name" value="YrdC/RibB"/>
    <property type="match status" value="1"/>
</dbReference>
<dbReference type="UniPathway" id="UPA00275">
    <property type="reaction ID" value="UER00399"/>
</dbReference>
<comment type="caution">
    <text evidence="12">The sequence shown here is derived from an EMBL/GenBank/DDBJ whole genome shotgun (WGS) entry which is preliminary data.</text>
</comment>
<evidence type="ECO:0000256" key="11">
    <source>
        <dbReference type="RuleBase" id="RU003843"/>
    </source>
</evidence>
<sequence>MNQKILNWDFKVKVQDALNALQNGLGVVVTDDKNREDEADVIFYANTITKEQMALLIRECSGIVCLCLTSQKVKELNLPMMVQENNSKYQTPFTVTIEAKENVTTGVSAQDRVTTIKAALKKDGKNHIVSPGHVFPLNARDDGVFERQGHTEASVDLMKLAKLEPVAVLCELTNEDGTMTKGEDIKKFAKKFNMPILSVNDIINYRRYIEE</sequence>
<comment type="cofactor">
    <cofactor evidence="10 11">
        <name>Mg(2+)</name>
        <dbReference type="ChEBI" id="CHEBI:18420"/>
    </cofactor>
    <cofactor evidence="10 11">
        <name>Mn(2+)</name>
        <dbReference type="ChEBI" id="CHEBI:29035"/>
    </cofactor>
    <text evidence="10 11">Binds 2 divalent metal cations per subunit. Magnesium or manganese.</text>
</comment>
<evidence type="ECO:0000256" key="4">
    <source>
        <dbReference type="ARBA" id="ARBA00018836"/>
    </source>
</evidence>
<feature type="binding site" evidence="10">
    <location>
        <begin position="147"/>
        <end position="151"/>
    </location>
    <ligand>
        <name>D-ribulose 5-phosphate</name>
        <dbReference type="ChEBI" id="CHEBI:58121"/>
    </ligand>
</feature>
<dbReference type="Pfam" id="PF00926">
    <property type="entry name" value="DHBP_synthase"/>
    <property type="match status" value="1"/>
</dbReference>
<evidence type="ECO:0000256" key="7">
    <source>
        <dbReference type="ARBA" id="ARBA00022842"/>
    </source>
</evidence>
<dbReference type="Proteomes" id="UP000290191">
    <property type="component" value="Unassembled WGS sequence"/>
</dbReference>
<feature type="site" description="Essential for catalytic activity" evidence="10">
    <location>
        <position position="133"/>
    </location>
</feature>
<keyword evidence="8 10" id="KW-0464">Manganese</keyword>
<dbReference type="OrthoDB" id="9793111at2"/>
<feature type="binding site" evidence="10">
    <location>
        <position position="36"/>
    </location>
    <ligand>
        <name>Mg(2+)</name>
        <dbReference type="ChEBI" id="CHEBI:18420"/>
        <label>2</label>
    </ligand>
</feature>
<evidence type="ECO:0000256" key="5">
    <source>
        <dbReference type="ARBA" id="ARBA00022619"/>
    </source>
</evidence>
<evidence type="ECO:0000256" key="6">
    <source>
        <dbReference type="ARBA" id="ARBA00022723"/>
    </source>
</evidence>
<dbReference type="RefSeq" id="WP_129083053.1">
    <property type="nucleotide sequence ID" value="NZ_CP041070.1"/>
</dbReference>
<evidence type="ECO:0000313" key="13">
    <source>
        <dbReference type="Proteomes" id="UP000290191"/>
    </source>
</evidence>
<evidence type="ECO:0000256" key="2">
    <source>
        <dbReference type="ARBA" id="ARBA00004904"/>
    </source>
</evidence>
<dbReference type="EC" id="4.1.99.12" evidence="3 10"/>
<evidence type="ECO:0000256" key="8">
    <source>
        <dbReference type="ARBA" id="ARBA00023211"/>
    </source>
</evidence>
<evidence type="ECO:0000313" key="12">
    <source>
        <dbReference type="EMBL" id="RXJ61119.1"/>
    </source>
</evidence>
<organism evidence="12 13">
    <name type="scientific">Halarcobacter anaerophilus</name>
    <dbReference type="NCBI Taxonomy" id="877500"/>
    <lineage>
        <taxon>Bacteria</taxon>
        <taxon>Pseudomonadati</taxon>
        <taxon>Campylobacterota</taxon>
        <taxon>Epsilonproteobacteria</taxon>
        <taxon>Campylobacterales</taxon>
        <taxon>Arcobacteraceae</taxon>
        <taxon>Halarcobacter</taxon>
    </lineage>
</organism>
<dbReference type="GO" id="GO:0030145">
    <property type="term" value="F:manganese ion binding"/>
    <property type="evidence" value="ECO:0007669"/>
    <property type="project" value="UniProtKB-UniRule"/>
</dbReference>
<dbReference type="InterPro" id="IPR017945">
    <property type="entry name" value="DHBP_synth_RibB-like_a/b_dom"/>
</dbReference>
<name>A0A4Q0XXV1_9BACT</name>
<proteinExistence type="inferred from homology"/>
<dbReference type="Gene3D" id="3.90.870.10">
    <property type="entry name" value="DHBP synthase"/>
    <property type="match status" value="1"/>
</dbReference>
<evidence type="ECO:0000256" key="10">
    <source>
        <dbReference type="HAMAP-Rule" id="MF_00180"/>
    </source>
</evidence>
<feature type="binding site" evidence="10">
    <location>
        <position position="36"/>
    </location>
    <ligand>
        <name>Mg(2+)</name>
        <dbReference type="ChEBI" id="CHEBI:18420"/>
        <label>1</label>
    </ligand>
</feature>
<comment type="similarity">
    <text evidence="10 11">Belongs to the DHBP synthase family.</text>
</comment>
<dbReference type="NCBIfam" id="TIGR00506">
    <property type="entry name" value="ribB"/>
    <property type="match status" value="1"/>
</dbReference>
<feature type="binding site" evidence="10">
    <location>
        <position position="150"/>
    </location>
    <ligand>
        <name>Mg(2+)</name>
        <dbReference type="ChEBI" id="CHEBI:18420"/>
        <label>2</label>
    </ligand>
</feature>